<dbReference type="Gene3D" id="3.30.1330.60">
    <property type="entry name" value="OmpA-like domain"/>
    <property type="match status" value="1"/>
</dbReference>
<feature type="compositionally biased region" description="Low complexity" evidence="2">
    <location>
        <begin position="182"/>
        <end position="198"/>
    </location>
</feature>
<keyword evidence="3" id="KW-0732">Signal</keyword>
<feature type="signal peptide" evidence="3">
    <location>
        <begin position="1"/>
        <end position="24"/>
    </location>
</feature>
<feature type="compositionally biased region" description="Low complexity" evidence="2">
    <location>
        <begin position="279"/>
        <end position="309"/>
    </location>
</feature>
<dbReference type="InterPro" id="IPR050330">
    <property type="entry name" value="Bact_OuterMem_StrucFunc"/>
</dbReference>
<dbReference type="GO" id="GO:0016020">
    <property type="term" value="C:membrane"/>
    <property type="evidence" value="ECO:0007669"/>
    <property type="project" value="UniProtKB-UniRule"/>
</dbReference>
<dbReference type="RefSeq" id="WP_353472054.1">
    <property type="nucleotide sequence ID" value="NZ_CP123384.1"/>
</dbReference>
<gene>
    <name evidence="5" type="ORF">PVT71_12205</name>
</gene>
<feature type="compositionally biased region" description="Basic and acidic residues" evidence="2">
    <location>
        <begin position="48"/>
        <end position="63"/>
    </location>
</feature>
<proteinExistence type="predicted"/>
<dbReference type="Pfam" id="PF00691">
    <property type="entry name" value="OmpA"/>
    <property type="match status" value="1"/>
</dbReference>
<evidence type="ECO:0000259" key="4">
    <source>
        <dbReference type="PROSITE" id="PS51123"/>
    </source>
</evidence>
<evidence type="ECO:0000256" key="3">
    <source>
        <dbReference type="SAM" id="SignalP"/>
    </source>
</evidence>
<dbReference type="SUPFAM" id="SSF103088">
    <property type="entry name" value="OmpA-like"/>
    <property type="match status" value="1"/>
</dbReference>
<feature type="compositionally biased region" description="Low complexity" evidence="2">
    <location>
        <begin position="218"/>
        <end position="254"/>
    </location>
</feature>
<dbReference type="InterPro" id="IPR006665">
    <property type="entry name" value="OmpA-like"/>
</dbReference>
<name>A0AAU8AFC3_9RHOB</name>
<evidence type="ECO:0000313" key="5">
    <source>
        <dbReference type="EMBL" id="XCC93231.1"/>
    </source>
</evidence>
<feature type="compositionally biased region" description="Low complexity" evidence="2">
    <location>
        <begin position="318"/>
        <end position="339"/>
    </location>
</feature>
<organism evidence="5">
    <name type="scientific">Alloyangia sp. H15</name>
    <dbReference type="NCBI Taxonomy" id="3029062"/>
    <lineage>
        <taxon>Bacteria</taxon>
        <taxon>Pseudomonadati</taxon>
        <taxon>Pseudomonadota</taxon>
        <taxon>Alphaproteobacteria</taxon>
        <taxon>Rhodobacterales</taxon>
        <taxon>Roseobacteraceae</taxon>
        <taxon>Alloyangia</taxon>
    </lineage>
</organism>
<reference evidence="5" key="1">
    <citation type="submission" date="2023-02" db="EMBL/GenBank/DDBJ databases">
        <title>Description and genomic characterization of Salipiger bruguierae sp. nov., isolated from the sediment of mangrove plant Bruguiera sexangula.</title>
        <authorList>
            <person name="Long M."/>
        </authorList>
    </citation>
    <scope>NUCLEOTIDE SEQUENCE</scope>
    <source>
        <strain evidence="5">H15</strain>
    </source>
</reference>
<feature type="compositionally biased region" description="Low complexity" evidence="2">
    <location>
        <begin position="353"/>
        <end position="362"/>
    </location>
</feature>
<feature type="region of interest" description="Disordered" evidence="2">
    <location>
        <begin position="24"/>
        <end position="72"/>
    </location>
</feature>
<dbReference type="AlphaFoldDB" id="A0AAU8AFC3"/>
<keyword evidence="1" id="KW-0472">Membrane</keyword>
<sequence>MTRGLLKSTTMLALAASLAMPVAAQSQQGKVDCAQSPDAAQCQPGGEAKGKDQDKTKGAKAAEAEAGADADAKVGAEADANAGADATLDATGKAAAEGNVAATAEAPDAPAADAPAAASEAAPLQAEQAPQPKTLTEEAAPEQQAQEAAPEAPAAAEVETQAEGDATAEAPDTRPAARQESATTEAAPAADAPAEAETVQSDELKKALEAEEGANVSTTEAAPTAAPEATTNEGAKAQAAETPATEAAPAEQQADGTGSDELKKALEAEQAAEADAEAEAPAPQAETTAAPKPGAEATAGTDAEAAPKAETTADPEAKPAGEAGATAAATAEPEAPSAEEQAEAVAREDEQETTAAAAAGSEESPDDAELVEETLTEADVRSSDEDFATDLRTQAEAAPQAEETKKAKKKKDDDEDGLSNFEKAALVGLGTFALRQILDDGAQVVQNTGDRVVVEQDGQYRVLRNDDVLLRQPGSEVKTYRYNDGSTRTVVAYDDGNTVETIKTADGRVLRRTRILPDGQSVVLFDDTQSAQQVVVSELPQARAQRLNFREMEGEDLAAALSAQEAQGVNRAFSLNQIRNIDRVRHLVPEISVDTVTFQTNSAAIRPGEAEELAALGNAMKRMIEANPGEVFLIEGHTDATGPASYNLALSDRRAESVALALTEYFDVPPENMVLQGYGESDLAVQTQGDERENRRAAVRRITSLLQGS</sequence>
<dbReference type="CDD" id="cd07185">
    <property type="entry name" value="OmpA_C-like"/>
    <property type="match status" value="1"/>
</dbReference>
<feature type="chain" id="PRO_5043448251" evidence="3">
    <location>
        <begin position="25"/>
        <end position="709"/>
    </location>
</feature>
<feature type="region of interest" description="Disordered" evidence="2">
    <location>
        <begin position="99"/>
        <end position="416"/>
    </location>
</feature>
<evidence type="ECO:0000256" key="1">
    <source>
        <dbReference type="PROSITE-ProRule" id="PRU00473"/>
    </source>
</evidence>
<accession>A0AAU8AFC3</accession>
<dbReference type="InterPro" id="IPR036737">
    <property type="entry name" value="OmpA-like_sf"/>
</dbReference>
<dbReference type="PANTHER" id="PTHR30329">
    <property type="entry name" value="STATOR ELEMENT OF FLAGELLAR MOTOR COMPLEX"/>
    <property type="match status" value="1"/>
</dbReference>
<feature type="compositionally biased region" description="Acidic residues" evidence="2">
    <location>
        <begin position="363"/>
        <end position="376"/>
    </location>
</feature>
<feature type="domain" description="OmpA-like" evidence="4">
    <location>
        <begin position="585"/>
        <end position="709"/>
    </location>
</feature>
<dbReference type="PROSITE" id="PS51123">
    <property type="entry name" value="OMPA_2"/>
    <property type="match status" value="1"/>
</dbReference>
<protein>
    <submittedName>
        <fullName evidence="5">OmpA family protein</fullName>
    </submittedName>
</protein>
<dbReference type="PANTHER" id="PTHR30329:SF21">
    <property type="entry name" value="LIPOPROTEIN YIAD-RELATED"/>
    <property type="match status" value="1"/>
</dbReference>
<feature type="compositionally biased region" description="Low complexity" evidence="2">
    <location>
        <begin position="99"/>
        <end position="163"/>
    </location>
</feature>
<evidence type="ECO:0000256" key="2">
    <source>
        <dbReference type="SAM" id="MobiDB-lite"/>
    </source>
</evidence>
<dbReference type="EMBL" id="CP123384">
    <property type="protein sequence ID" value="XCC93231.1"/>
    <property type="molecule type" value="Genomic_DNA"/>
</dbReference>